<comment type="similarity">
    <text evidence="4">Belongs to the cyclin family.</text>
</comment>
<dbReference type="AlphaFoldDB" id="A0A2V0NY97"/>
<evidence type="ECO:0000259" key="5">
    <source>
        <dbReference type="SMART" id="SM00385"/>
    </source>
</evidence>
<evidence type="ECO:0000256" key="4">
    <source>
        <dbReference type="RuleBase" id="RU000383"/>
    </source>
</evidence>
<proteinExistence type="inferred from homology"/>
<dbReference type="STRING" id="307507.A0A2V0NY97"/>
<dbReference type="SUPFAM" id="SSF47954">
    <property type="entry name" value="Cyclin-like"/>
    <property type="match status" value="2"/>
</dbReference>
<dbReference type="EMBL" id="BDRX01000033">
    <property type="protein sequence ID" value="GBF92604.1"/>
    <property type="molecule type" value="Genomic_DNA"/>
</dbReference>
<keyword evidence="8" id="KW-1185">Reference proteome</keyword>
<dbReference type="InterPro" id="IPR004367">
    <property type="entry name" value="Cyclin_C-dom"/>
</dbReference>
<feature type="domain" description="Cyclin-like" evidence="5">
    <location>
        <begin position="274"/>
        <end position="357"/>
    </location>
</feature>
<dbReference type="SMART" id="SM01332">
    <property type="entry name" value="Cyclin_C"/>
    <property type="match status" value="1"/>
</dbReference>
<dbReference type="SMART" id="SM00385">
    <property type="entry name" value="CYCLIN"/>
    <property type="match status" value="2"/>
</dbReference>
<evidence type="ECO:0000256" key="2">
    <source>
        <dbReference type="ARBA" id="ARBA00023127"/>
    </source>
</evidence>
<organism evidence="7 8">
    <name type="scientific">Raphidocelis subcapitata</name>
    <dbReference type="NCBI Taxonomy" id="307507"/>
    <lineage>
        <taxon>Eukaryota</taxon>
        <taxon>Viridiplantae</taxon>
        <taxon>Chlorophyta</taxon>
        <taxon>core chlorophytes</taxon>
        <taxon>Chlorophyceae</taxon>
        <taxon>CS clade</taxon>
        <taxon>Sphaeropleales</taxon>
        <taxon>Selenastraceae</taxon>
        <taxon>Raphidocelis</taxon>
    </lineage>
</organism>
<dbReference type="Proteomes" id="UP000247498">
    <property type="component" value="Unassembled WGS sequence"/>
</dbReference>
<dbReference type="InterPro" id="IPR039361">
    <property type="entry name" value="Cyclin"/>
</dbReference>
<dbReference type="InterPro" id="IPR013763">
    <property type="entry name" value="Cyclin-like_dom"/>
</dbReference>
<dbReference type="PANTHER" id="PTHR10177">
    <property type="entry name" value="CYCLINS"/>
    <property type="match status" value="1"/>
</dbReference>
<evidence type="ECO:0000256" key="3">
    <source>
        <dbReference type="ARBA" id="ARBA00023306"/>
    </source>
</evidence>
<dbReference type="OrthoDB" id="2013528at2759"/>
<dbReference type="Gene3D" id="1.10.472.10">
    <property type="entry name" value="Cyclin-like"/>
    <property type="match status" value="2"/>
</dbReference>
<dbReference type="Pfam" id="PF00134">
    <property type="entry name" value="Cyclin_N"/>
    <property type="match status" value="1"/>
</dbReference>
<gene>
    <name evidence="7" type="ORF">Rsub_05218</name>
</gene>
<name>A0A2V0NY97_9CHLO</name>
<dbReference type="PROSITE" id="PS00292">
    <property type="entry name" value="CYCLINS"/>
    <property type="match status" value="1"/>
</dbReference>
<evidence type="ECO:0000259" key="6">
    <source>
        <dbReference type="SMART" id="SM01332"/>
    </source>
</evidence>
<dbReference type="InterPro" id="IPR006671">
    <property type="entry name" value="Cyclin_N"/>
</dbReference>
<evidence type="ECO:0000313" key="7">
    <source>
        <dbReference type="EMBL" id="GBF92604.1"/>
    </source>
</evidence>
<feature type="domain" description="Cyclin-like" evidence="5">
    <location>
        <begin position="174"/>
        <end position="261"/>
    </location>
</feature>
<comment type="caution">
    <text evidence="7">The sequence shown here is derived from an EMBL/GenBank/DDBJ whole genome shotgun (WGS) entry which is preliminary data.</text>
</comment>
<keyword evidence="1" id="KW-0132">Cell division</keyword>
<dbReference type="InterPro" id="IPR048258">
    <property type="entry name" value="Cyclins_cyclin-box"/>
</dbReference>
<reference evidence="7 8" key="1">
    <citation type="journal article" date="2018" name="Sci. Rep.">
        <title>Raphidocelis subcapitata (=Pseudokirchneriella subcapitata) provides an insight into genome evolution and environmental adaptations in the Sphaeropleales.</title>
        <authorList>
            <person name="Suzuki S."/>
            <person name="Yamaguchi H."/>
            <person name="Nakajima N."/>
            <person name="Kawachi M."/>
        </authorList>
    </citation>
    <scope>NUCLEOTIDE SEQUENCE [LARGE SCALE GENOMIC DNA]</scope>
    <source>
        <strain evidence="7 8">NIES-35</strain>
    </source>
</reference>
<dbReference type="GO" id="GO:0051301">
    <property type="term" value="P:cell division"/>
    <property type="evidence" value="ECO:0007669"/>
    <property type="project" value="UniProtKB-KW"/>
</dbReference>
<dbReference type="Pfam" id="PF02984">
    <property type="entry name" value="Cyclin_C"/>
    <property type="match status" value="1"/>
</dbReference>
<dbReference type="InParanoid" id="A0A2V0NY97"/>
<keyword evidence="3" id="KW-0131">Cell cycle</keyword>
<sequence>MSTAAGCPALRCSANKASPVSGRSGSSNKSSATLAWRLGAGACGDEASSPACGDVAGRDQGSVPRSGSVCGSGGMAASLANGGSAQPCGTSLLCGETDIFCGGGAAAAAAAAASPGQSPPPRGLDLEGMIRSHRRREAVLRPNPHYMEAQASAAAASGAPADALTPQMRMIVASWMVEVADEFSLQPETLHLAVALLDRFLAATVPQGVPRGVLQLVAVACIMVAAKDLEVNHPTVEQLVAIAANCFSAQDLLRMERVLLDALDFSVANHTAFSFLHLYAQGLAGLAPPVAALAVYLLELVLLDYSLLEYPPSQLAAAALLLAMHTHGCAAELAPRLLRLAGYAPGEVARCVGCLLALHRNATWPANDSLRDLLAPLAGKYSQQSWCCAALCPPLPALDAAWFAAR</sequence>
<dbReference type="FunFam" id="1.10.472.10:FF:000001">
    <property type="entry name" value="G2/mitotic-specific cyclin"/>
    <property type="match status" value="1"/>
</dbReference>
<evidence type="ECO:0000313" key="8">
    <source>
        <dbReference type="Proteomes" id="UP000247498"/>
    </source>
</evidence>
<protein>
    <submittedName>
        <fullName evidence="7">G2 mitotic-specific cyclin-A</fullName>
    </submittedName>
</protein>
<dbReference type="InterPro" id="IPR036915">
    <property type="entry name" value="Cyclin-like_sf"/>
</dbReference>
<feature type="domain" description="Cyclin C-terminal" evidence="6">
    <location>
        <begin position="270"/>
        <end position="395"/>
    </location>
</feature>
<accession>A0A2V0NY97</accession>
<evidence type="ECO:0000256" key="1">
    <source>
        <dbReference type="ARBA" id="ARBA00022618"/>
    </source>
</evidence>
<keyword evidence="2 4" id="KW-0195">Cyclin</keyword>